<proteinExistence type="predicted"/>
<evidence type="ECO:0000256" key="1">
    <source>
        <dbReference type="ARBA" id="ARBA00022553"/>
    </source>
</evidence>
<dbReference type="SMART" id="SM00421">
    <property type="entry name" value="HTH_LUXR"/>
    <property type="match status" value="1"/>
</dbReference>
<protein>
    <submittedName>
        <fullName evidence="6">DNA-binding response regulator</fullName>
    </submittedName>
</protein>
<dbReference type="RefSeq" id="WP_108370422.1">
    <property type="nucleotide sequence ID" value="NZ_CP028811.1"/>
</dbReference>
<dbReference type="Gene3D" id="3.40.50.2300">
    <property type="match status" value="1"/>
</dbReference>
<dbReference type="PANTHER" id="PTHR43214">
    <property type="entry name" value="TWO-COMPONENT RESPONSE REGULATOR"/>
    <property type="match status" value="1"/>
</dbReference>
<dbReference type="GO" id="GO:0000160">
    <property type="term" value="P:phosphorelay signal transduction system"/>
    <property type="evidence" value="ECO:0007669"/>
    <property type="project" value="InterPro"/>
</dbReference>
<accession>A0A2S0RF27</accession>
<dbReference type="Proteomes" id="UP000244193">
    <property type="component" value="Chromosome"/>
</dbReference>
<dbReference type="Pfam" id="PF00072">
    <property type="entry name" value="Response_reg"/>
    <property type="match status" value="1"/>
</dbReference>
<dbReference type="AlphaFoldDB" id="A0A2S0RF27"/>
<dbReference type="SUPFAM" id="SSF52172">
    <property type="entry name" value="CheY-like"/>
    <property type="match status" value="1"/>
</dbReference>
<dbReference type="InterPro" id="IPR039420">
    <property type="entry name" value="WalR-like"/>
</dbReference>
<name>A0A2S0RF27_9FLAO</name>
<dbReference type="InterPro" id="IPR058245">
    <property type="entry name" value="NreC/VraR/RcsB-like_REC"/>
</dbReference>
<dbReference type="InterPro" id="IPR011006">
    <property type="entry name" value="CheY-like_superfamily"/>
</dbReference>
<reference evidence="6 7" key="1">
    <citation type="submission" date="2018-04" db="EMBL/GenBank/DDBJ databases">
        <title>Genome sequencing of Flavobacterium sp. HYN0048.</title>
        <authorList>
            <person name="Yi H."/>
            <person name="Baek C."/>
        </authorList>
    </citation>
    <scope>NUCLEOTIDE SEQUENCE [LARGE SCALE GENOMIC DNA]</scope>
    <source>
        <strain evidence="6 7">HYN0048</strain>
    </source>
</reference>
<organism evidence="6 7">
    <name type="scientific">Flavobacterium magnum</name>
    <dbReference type="NCBI Taxonomy" id="2162713"/>
    <lineage>
        <taxon>Bacteria</taxon>
        <taxon>Pseudomonadati</taxon>
        <taxon>Bacteroidota</taxon>
        <taxon>Flavobacteriia</taxon>
        <taxon>Flavobacteriales</taxon>
        <taxon>Flavobacteriaceae</taxon>
        <taxon>Flavobacterium</taxon>
    </lineage>
</organism>
<feature type="domain" description="HTH luxR-type" evidence="4">
    <location>
        <begin position="135"/>
        <end position="200"/>
    </location>
</feature>
<keyword evidence="2 6" id="KW-0238">DNA-binding</keyword>
<evidence type="ECO:0000256" key="3">
    <source>
        <dbReference type="PROSITE-ProRule" id="PRU00169"/>
    </source>
</evidence>
<dbReference type="GO" id="GO:0006355">
    <property type="term" value="P:regulation of DNA-templated transcription"/>
    <property type="evidence" value="ECO:0007669"/>
    <property type="project" value="InterPro"/>
</dbReference>
<dbReference type="PROSITE" id="PS00622">
    <property type="entry name" value="HTH_LUXR_1"/>
    <property type="match status" value="1"/>
</dbReference>
<feature type="domain" description="Response regulatory" evidence="5">
    <location>
        <begin position="3"/>
        <end position="119"/>
    </location>
</feature>
<dbReference type="PROSITE" id="PS50043">
    <property type="entry name" value="HTH_LUXR_2"/>
    <property type="match status" value="1"/>
</dbReference>
<evidence type="ECO:0000259" key="5">
    <source>
        <dbReference type="PROSITE" id="PS50110"/>
    </source>
</evidence>
<evidence type="ECO:0000259" key="4">
    <source>
        <dbReference type="PROSITE" id="PS50043"/>
    </source>
</evidence>
<dbReference type="OrthoDB" id="9795108at2"/>
<dbReference type="SUPFAM" id="SSF46894">
    <property type="entry name" value="C-terminal effector domain of the bipartite response regulators"/>
    <property type="match status" value="1"/>
</dbReference>
<dbReference type="SMART" id="SM00448">
    <property type="entry name" value="REC"/>
    <property type="match status" value="1"/>
</dbReference>
<evidence type="ECO:0000313" key="7">
    <source>
        <dbReference type="Proteomes" id="UP000244193"/>
    </source>
</evidence>
<dbReference type="PANTHER" id="PTHR43214:SF43">
    <property type="entry name" value="TWO-COMPONENT RESPONSE REGULATOR"/>
    <property type="match status" value="1"/>
</dbReference>
<dbReference type="GO" id="GO:0003677">
    <property type="term" value="F:DNA binding"/>
    <property type="evidence" value="ECO:0007669"/>
    <property type="project" value="UniProtKB-KW"/>
</dbReference>
<dbReference type="EMBL" id="CP028811">
    <property type="protein sequence ID" value="AWA29838.1"/>
    <property type="molecule type" value="Genomic_DNA"/>
</dbReference>
<sequence>MITVVIAEDHQAMLDGIRLSLRLENDIRIVGEAGDGEQLLEVVREKKPYVVVTDIRMPKCDGITATRLIKKEFPKIKVIAFSMFDQPVAVAQMRDAGASGYLMKSSSVFLLQKAIRAVFLGHTFFDDAIIAQDAAAIDNNVLSVREKEILRLIGEGKSTEDISELLCISVETVKTHRKNIHRKINLHGKSDLIRYAIESKFDF</sequence>
<evidence type="ECO:0000313" key="6">
    <source>
        <dbReference type="EMBL" id="AWA29838.1"/>
    </source>
</evidence>
<dbReference type="PROSITE" id="PS50110">
    <property type="entry name" value="RESPONSE_REGULATORY"/>
    <property type="match status" value="1"/>
</dbReference>
<gene>
    <name evidence="6" type="ORF">HYN48_06965</name>
</gene>
<dbReference type="InterPro" id="IPR016032">
    <property type="entry name" value="Sig_transdc_resp-reg_C-effctor"/>
</dbReference>
<dbReference type="InterPro" id="IPR001789">
    <property type="entry name" value="Sig_transdc_resp-reg_receiver"/>
</dbReference>
<keyword evidence="7" id="KW-1185">Reference proteome</keyword>
<keyword evidence="1 3" id="KW-0597">Phosphoprotein</keyword>
<feature type="modified residue" description="4-aspartylphosphate" evidence="3">
    <location>
        <position position="54"/>
    </location>
</feature>
<dbReference type="KEGG" id="fmg:HYN48_06965"/>
<dbReference type="CDD" id="cd06170">
    <property type="entry name" value="LuxR_C_like"/>
    <property type="match status" value="1"/>
</dbReference>
<dbReference type="CDD" id="cd17535">
    <property type="entry name" value="REC_NarL-like"/>
    <property type="match status" value="1"/>
</dbReference>
<evidence type="ECO:0000256" key="2">
    <source>
        <dbReference type="ARBA" id="ARBA00023125"/>
    </source>
</evidence>
<dbReference type="InterPro" id="IPR000792">
    <property type="entry name" value="Tscrpt_reg_LuxR_C"/>
</dbReference>
<dbReference type="Pfam" id="PF00196">
    <property type="entry name" value="GerE"/>
    <property type="match status" value="1"/>
</dbReference>
<dbReference type="PRINTS" id="PR00038">
    <property type="entry name" value="HTHLUXR"/>
</dbReference>